<dbReference type="STRING" id="105231.A0A1Y1I972"/>
<dbReference type="PRINTS" id="PR00927">
    <property type="entry name" value="ADPTRNSLCASE"/>
</dbReference>
<feature type="repeat" description="Solcar" evidence="14">
    <location>
        <begin position="213"/>
        <end position="295"/>
    </location>
</feature>
<keyword evidence="18" id="KW-1185">Reference proteome</keyword>
<dbReference type="PRINTS" id="PR00926">
    <property type="entry name" value="MITOCARRIER"/>
</dbReference>
<keyword evidence="11 14" id="KW-0472">Membrane</keyword>
<dbReference type="OMA" id="KQCEYAD"/>
<sequence length="295" mass="33407">MGSGTAKWAKDAFAGGTAGLVVHTVVAPLERVKQLLQTQDSNRRIRLGEIPRYKGIVDCFQRIVKDEGVAALWRGNFSDLYRYFPNQALSFAFKEQYKTLFNRYDPKTEFGKYFAANLAAGGAAGTSALVIIHPLDVASTRITADIGTHATRQFRNIWDVLYHVYRQEGARGLYRGLLPTVEGIFVYRACYFGTFDTAKWVLFEDPERPPFWKNFLLSQVTSVVSAFVAYPFDTVRHRLMMQSGEQSQEFSSTRDCWGTIWRKEGIRGFYRGWNANVLRSAAAGSTLVLYDEVKS</sequence>
<gene>
    <name evidence="17" type="ORF">KFL_002260020</name>
</gene>
<keyword evidence="7" id="KW-0677">Repeat</keyword>
<comment type="subunit">
    <text evidence="3 16">Monomer.</text>
</comment>
<evidence type="ECO:0000256" key="3">
    <source>
        <dbReference type="ARBA" id="ARBA00011245"/>
    </source>
</evidence>
<keyword evidence="8" id="KW-0999">Mitochondrion inner membrane</keyword>
<evidence type="ECO:0000256" key="15">
    <source>
        <dbReference type="RuleBase" id="RU000488"/>
    </source>
</evidence>
<evidence type="ECO:0000256" key="14">
    <source>
        <dbReference type="PROSITE-ProRule" id="PRU00282"/>
    </source>
</evidence>
<keyword evidence="6 14" id="KW-0812">Transmembrane</keyword>
<comment type="function">
    <text evidence="13">ADP:ATP antiporter that mediates import of ADP into the mitochondrial matrix for ATP synthesis, and export of ATP out to fuel the cell. Cycles between the cytoplasmic-open state (c-state) and the matrix-open state (m-state): operates by the alternating access mechanism with a single substrate-binding site intermittently exposed to either the cytosolic (c-state) or matrix (m-state) side of the inner mitochondrial membrane.</text>
</comment>
<dbReference type="GO" id="GO:0005471">
    <property type="term" value="F:ATP:ADP antiporter activity"/>
    <property type="evidence" value="ECO:0000318"/>
    <property type="project" value="GO_Central"/>
</dbReference>
<evidence type="ECO:0000313" key="17">
    <source>
        <dbReference type="EMBL" id="GAQ85246.1"/>
    </source>
</evidence>
<keyword evidence="9" id="KW-1133">Transmembrane helix</keyword>
<accession>A0A1Y1I972</accession>
<keyword evidence="5" id="KW-0050">Antiport</keyword>
<evidence type="ECO:0000256" key="10">
    <source>
        <dbReference type="ARBA" id="ARBA00023128"/>
    </source>
</evidence>
<keyword evidence="4 15" id="KW-0813">Transport</keyword>
<dbReference type="PROSITE" id="PS50920">
    <property type="entry name" value="SOLCAR"/>
    <property type="match status" value="3"/>
</dbReference>
<evidence type="ECO:0000256" key="6">
    <source>
        <dbReference type="ARBA" id="ARBA00022692"/>
    </source>
</evidence>
<dbReference type="Gene3D" id="1.50.40.10">
    <property type="entry name" value="Mitochondrial carrier domain"/>
    <property type="match status" value="1"/>
</dbReference>
<dbReference type="AlphaFoldDB" id="A0A1Y1I972"/>
<dbReference type="Proteomes" id="UP000054558">
    <property type="component" value="Unassembled WGS sequence"/>
</dbReference>
<evidence type="ECO:0000256" key="2">
    <source>
        <dbReference type="ARBA" id="ARBA00006375"/>
    </source>
</evidence>
<feature type="repeat" description="Solcar" evidence="14">
    <location>
        <begin position="6"/>
        <end position="100"/>
    </location>
</feature>
<evidence type="ECO:0000256" key="12">
    <source>
        <dbReference type="ARBA" id="ARBA00024143"/>
    </source>
</evidence>
<dbReference type="PANTHER" id="PTHR45635:SF14">
    <property type="entry name" value="ADP_ATP TRANSLOCASE"/>
    <property type="match status" value="1"/>
</dbReference>
<comment type="catalytic activity">
    <reaction evidence="12">
        <text>ADP(in) + ATP(out) = ADP(out) + ATP(in)</text>
        <dbReference type="Rhea" id="RHEA:34999"/>
        <dbReference type="ChEBI" id="CHEBI:30616"/>
        <dbReference type="ChEBI" id="CHEBI:456216"/>
    </reaction>
    <physiologicalReaction direction="left-to-right" evidence="12">
        <dbReference type="Rhea" id="RHEA:35000"/>
    </physiologicalReaction>
</comment>
<keyword evidence="10" id="KW-0496">Mitochondrion</keyword>
<evidence type="ECO:0000256" key="7">
    <source>
        <dbReference type="ARBA" id="ARBA00022737"/>
    </source>
</evidence>
<dbReference type="PANTHER" id="PTHR45635">
    <property type="entry name" value="ADP,ATP CARRIER PROTEIN 1-RELATED-RELATED"/>
    <property type="match status" value="1"/>
</dbReference>
<proteinExistence type="inferred from homology"/>
<dbReference type="InterPro" id="IPR002067">
    <property type="entry name" value="MCP"/>
</dbReference>
<dbReference type="InterPro" id="IPR002113">
    <property type="entry name" value="ADT_euk_type"/>
</dbReference>
<organism evidence="17 18">
    <name type="scientific">Klebsormidium nitens</name>
    <name type="common">Green alga</name>
    <name type="synonym">Ulothrix nitens</name>
    <dbReference type="NCBI Taxonomy" id="105231"/>
    <lineage>
        <taxon>Eukaryota</taxon>
        <taxon>Viridiplantae</taxon>
        <taxon>Streptophyta</taxon>
        <taxon>Klebsormidiophyceae</taxon>
        <taxon>Klebsormidiales</taxon>
        <taxon>Klebsormidiaceae</taxon>
        <taxon>Klebsormidium</taxon>
    </lineage>
</organism>
<dbReference type="SUPFAM" id="SSF103506">
    <property type="entry name" value="Mitochondrial carrier"/>
    <property type="match status" value="1"/>
</dbReference>
<reference evidence="17 18" key="1">
    <citation type="journal article" date="2014" name="Nat. Commun.">
        <title>Klebsormidium flaccidum genome reveals primary factors for plant terrestrial adaptation.</title>
        <authorList>
            <person name="Hori K."/>
            <person name="Maruyama F."/>
            <person name="Fujisawa T."/>
            <person name="Togashi T."/>
            <person name="Yamamoto N."/>
            <person name="Seo M."/>
            <person name="Sato S."/>
            <person name="Yamada T."/>
            <person name="Mori H."/>
            <person name="Tajima N."/>
            <person name="Moriyama T."/>
            <person name="Ikeuchi M."/>
            <person name="Watanabe M."/>
            <person name="Wada H."/>
            <person name="Kobayashi K."/>
            <person name="Saito M."/>
            <person name="Masuda T."/>
            <person name="Sasaki-Sekimoto Y."/>
            <person name="Mashiguchi K."/>
            <person name="Awai K."/>
            <person name="Shimojima M."/>
            <person name="Masuda S."/>
            <person name="Iwai M."/>
            <person name="Nobusawa T."/>
            <person name="Narise T."/>
            <person name="Kondo S."/>
            <person name="Saito H."/>
            <person name="Sato R."/>
            <person name="Murakawa M."/>
            <person name="Ihara Y."/>
            <person name="Oshima-Yamada Y."/>
            <person name="Ohtaka K."/>
            <person name="Satoh M."/>
            <person name="Sonobe K."/>
            <person name="Ishii M."/>
            <person name="Ohtani R."/>
            <person name="Kanamori-Sato M."/>
            <person name="Honoki R."/>
            <person name="Miyazaki D."/>
            <person name="Mochizuki H."/>
            <person name="Umetsu J."/>
            <person name="Higashi K."/>
            <person name="Shibata D."/>
            <person name="Kamiya Y."/>
            <person name="Sato N."/>
            <person name="Nakamura Y."/>
            <person name="Tabata S."/>
            <person name="Ida S."/>
            <person name="Kurokawa K."/>
            <person name="Ohta H."/>
        </authorList>
    </citation>
    <scope>NUCLEOTIDE SEQUENCE [LARGE SCALE GENOMIC DNA]</scope>
    <source>
        <strain evidence="17 18">NIES-2285</strain>
    </source>
</reference>
<dbReference type="Pfam" id="PF00153">
    <property type="entry name" value="Mito_carr"/>
    <property type="match status" value="3"/>
</dbReference>
<comment type="function">
    <text evidence="16">Catalyzes the exchange of ADP and ATP across the membrane.</text>
</comment>
<evidence type="ECO:0000256" key="13">
    <source>
        <dbReference type="ARBA" id="ARBA00045250"/>
    </source>
</evidence>
<evidence type="ECO:0000256" key="5">
    <source>
        <dbReference type="ARBA" id="ARBA00022449"/>
    </source>
</evidence>
<dbReference type="InterPro" id="IPR023395">
    <property type="entry name" value="MCP_dom_sf"/>
</dbReference>
<dbReference type="GO" id="GO:0140021">
    <property type="term" value="P:mitochondrial ADP transmembrane transport"/>
    <property type="evidence" value="ECO:0007669"/>
    <property type="project" value="InterPro"/>
</dbReference>
<comment type="subcellular location">
    <subcellularLocation>
        <location evidence="16">Membrane</location>
        <topology evidence="16">Multi-pass membrane protein</topology>
    </subcellularLocation>
    <subcellularLocation>
        <location evidence="1">Mitochondrion inner membrane</location>
        <topology evidence="1">Multi-pass membrane protein</topology>
    </subcellularLocation>
</comment>
<evidence type="ECO:0000256" key="8">
    <source>
        <dbReference type="ARBA" id="ARBA00022792"/>
    </source>
</evidence>
<protein>
    <recommendedName>
        <fullName evidence="16">ADP/ATP translocase</fullName>
    </recommendedName>
    <alternativeName>
        <fullName evidence="16">ADP,ATP carrier protein</fullName>
    </alternativeName>
</protein>
<dbReference type="InterPro" id="IPR018108">
    <property type="entry name" value="MCP_transmembrane"/>
</dbReference>
<dbReference type="GO" id="GO:1990544">
    <property type="term" value="P:mitochondrial ATP transmembrane transport"/>
    <property type="evidence" value="ECO:0007669"/>
    <property type="project" value="InterPro"/>
</dbReference>
<name>A0A1Y1I972_KLENI</name>
<evidence type="ECO:0000256" key="11">
    <source>
        <dbReference type="ARBA" id="ARBA00023136"/>
    </source>
</evidence>
<dbReference type="OrthoDB" id="270584at2759"/>
<feature type="repeat" description="Solcar" evidence="14">
    <location>
        <begin position="112"/>
        <end position="201"/>
    </location>
</feature>
<dbReference type="EMBL" id="DF237175">
    <property type="protein sequence ID" value="GAQ85246.1"/>
    <property type="molecule type" value="Genomic_DNA"/>
</dbReference>
<dbReference type="GO" id="GO:0005743">
    <property type="term" value="C:mitochondrial inner membrane"/>
    <property type="evidence" value="ECO:0007669"/>
    <property type="project" value="UniProtKB-SubCell"/>
</dbReference>
<evidence type="ECO:0000256" key="9">
    <source>
        <dbReference type="ARBA" id="ARBA00022989"/>
    </source>
</evidence>
<evidence type="ECO:0000256" key="16">
    <source>
        <dbReference type="RuleBase" id="RU368008"/>
    </source>
</evidence>
<comment type="similarity">
    <text evidence="2 15">Belongs to the mitochondrial carrier (TC 2.A.29) family.</text>
</comment>
<evidence type="ECO:0000256" key="1">
    <source>
        <dbReference type="ARBA" id="ARBA00004448"/>
    </source>
</evidence>
<evidence type="ECO:0000313" key="18">
    <source>
        <dbReference type="Proteomes" id="UP000054558"/>
    </source>
</evidence>
<evidence type="ECO:0000256" key="4">
    <source>
        <dbReference type="ARBA" id="ARBA00022448"/>
    </source>
</evidence>